<dbReference type="PROSITE" id="PS51109">
    <property type="entry name" value="G5"/>
    <property type="match status" value="1"/>
</dbReference>
<feature type="domain" description="G5" evidence="3">
    <location>
        <begin position="243"/>
        <end position="322"/>
    </location>
</feature>
<dbReference type="Gene3D" id="2.20.230.10">
    <property type="entry name" value="Resuscitation-promoting factor rpfb"/>
    <property type="match status" value="1"/>
</dbReference>
<evidence type="ECO:0000313" key="5">
    <source>
        <dbReference type="EMBL" id="QGU00651.1"/>
    </source>
</evidence>
<dbReference type="InterPro" id="IPR036779">
    <property type="entry name" value="LysM_dom_sf"/>
</dbReference>
<dbReference type="InterPro" id="IPR050570">
    <property type="entry name" value="Cell_wall_metabolism_enzyme"/>
</dbReference>
<dbReference type="InterPro" id="IPR016047">
    <property type="entry name" value="M23ase_b-sheet_dom"/>
</dbReference>
<dbReference type="InterPro" id="IPR011098">
    <property type="entry name" value="G5_dom"/>
</dbReference>
<dbReference type="Gene3D" id="3.10.350.10">
    <property type="entry name" value="LysM domain"/>
    <property type="match status" value="1"/>
</dbReference>
<dbReference type="PROSITE" id="PS51782">
    <property type="entry name" value="LYSM"/>
    <property type="match status" value="1"/>
</dbReference>
<dbReference type="RefSeq" id="WP_197079107.1">
    <property type="nucleotide sequence ID" value="NZ_CP046457.1"/>
</dbReference>
<dbReference type="PANTHER" id="PTHR21666:SF270">
    <property type="entry name" value="MUREIN HYDROLASE ACTIVATOR ENVC"/>
    <property type="match status" value="1"/>
</dbReference>
<dbReference type="Pfam" id="PF07501">
    <property type="entry name" value="G5"/>
    <property type="match status" value="1"/>
</dbReference>
<feature type="domain" description="LysM" evidence="4">
    <location>
        <begin position="193"/>
        <end position="236"/>
    </location>
</feature>
<dbReference type="Proteomes" id="UP000426444">
    <property type="component" value="Chromosome"/>
</dbReference>
<dbReference type="InterPro" id="IPR011055">
    <property type="entry name" value="Dup_hybrid_motif"/>
</dbReference>
<feature type="transmembrane region" description="Helical" evidence="2">
    <location>
        <begin position="13"/>
        <end position="31"/>
    </location>
</feature>
<dbReference type="EMBL" id="CP046457">
    <property type="protein sequence ID" value="QGU00651.1"/>
    <property type="molecule type" value="Genomic_DNA"/>
</dbReference>
<dbReference type="SUPFAM" id="SSF51261">
    <property type="entry name" value="Duplicated hybrid motif"/>
    <property type="match status" value="1"/>
</dbReference>
<dbReference type="CDD" id="cd00118">
    <property type="entry name" value="LysM"/>
    <property type="match status" value="1"/>
</dbReference>
<dbReference type="Pfam" id="PF01476">
    <property type="entry name" value="LysM"/>
    <property type="match status" value="1"/>
</dbReference>
<dbReference type="SMART" id="SM00257">
    <property type="entry name" value="LysM"/>
    <property type="match status" value="1"/>
</dbReference>
<dbReference type="PANTHER" id="PTHR21666">
    <property type="entry name" value="PEPTIDASE-RELATED"/>
    <property type="match status" value="1"/>
</dbReference>
<keyword evidence="2" id="KW-0812">Transmembrane</keyword>
<keyword evidence="2" id="KW-1133">Transmembrane helix</keyword>
<evidence type="ECO:0000259" key="4">
    <source>
        <dbReference type="PROSITE" id="PS51782"/>
    </source>
</evidence>
<accession>A0A6I6DNF0</accession>
<keyword evidence="6" id="KW-1185">Reference proteome</keyword>
<reference evidence="6" key="1">
    <citation type="journal article" date="2019" name="Microbiology">
        <title>Complete Genome Sequence of an Uncultured Bacterium of the Candidate Phylum Bipolaricaulota.</title>
        <authorList>
            <person name="Kadnikov V.V."/>
            <person name="Mardanov A.V."/>
            <person name="Beletsky A.V."/>
            <person name="Frank Y.A."/>
            <person name="Karnachuk O.V."/>
            <person name="Ravin N.V."/>
        </authorList>
    </citation>
    <scope>NUCLEOTIDE SEQUENCE [LARGE SCALE GENOMIC DNA]</scope>
</reference>
<dbReference type="CDD" id="cd12797">
    <property type="entry name" value="M23_peptidase"/>
    <property type="match status" value="1"/>
</dbReference>
<protein>
    <submittedName>
        <fullName evidence="5">Uncharacterized protein</fullName>
    </submittedName>
</protein>
<dbReference type="AlphaFoldDB" id="A0A6I6DNF0"/>
<dbReference type="KEGG" id="salq:SYNTR_2057"/>
<keyword evidence="1" id="KW-0732">Signal</keyword>
<keyword evidence="2" id="KW-0472">Membrane</keyword>
<gene>
    <name evidence="5" type="ORF">SYNTR_2057</name>
</gene>
<proteinExistence type="predicted"/>
<evidence type="ECO:0000259" key="3">
    <source>
        <dbReference type="PROSITE" id="PS51109"/>
    </source>
</evidence>
<organism evidence="5 6">
    <name type="scientific">Candidatus Syntrophocurvum alkaliphilum</name>
    <dbReference type="NCBI Taxonomy" id="2293317"/>
    <lineage>
        <taxon>Bacteria</taxon>
        <taxon>Bacillati</taxon>
        <taxon>Bacillota</taxon>
        <taxon>Clostridia</taxon>
        <taxon>Eubacteriales</taxon>
        <taxon>Syntrophomonadaceae</taxon>
        <taxon>Candidatus Syntrophocurvum</taxon>
    </lineage>
</organism>
<dbReference type="Gene3D" id="2.70.70.10">
    <property type="entry name" value="Glucose Permease (Domain IIA)"/>
    <property type="match status" value="1"/>
</dbReference>
<sequence length="452" mass="50101">MQNNVDTKGHFRYSIPVVIVLILILAMYLMAVNGMKISAYAVLIDGEEQFLVENHEEVEISINNICSEHEQKLGKIVEFDNTIEYESIFANEWDLLKGKEIEEKLKATLDFSTPAIAIIVDGDAIAYVENEAIAKSLLNKLKDENSKISEDERLVSSDFVEEVELVEKNVSTKKIKNEEQVYSLITTGTESPEKYIVEEGDSIWLIAHRNNLDVDDIKQVNKLNSETLSIGQELILVKNQPLISTMVQVEGEKIETISHETKTVTDNNLGSTVRVRQVGQDGKKQISYVATLVNGVVKEREIKEKNILRQPVDQVIARGNQVAQVASRGGSSGVLDWPVYGPITSYFGSRGGTHMGLDIGARTGTDIKAADSGVVIFAGYQGAYGYLVRIDHGNGMETRYAHCSRLLVSRGEHVSRGQVIARVGSTGRSTGPHLHFEVLTNGVQRNPLNYLR</sequence>
<dbReference type="SMART" id="SM01208">
    <property type="entry name" value="G5"/>
    <property type="match status" value="1"/>
</dbReference>
<evidence type="ECO:0000313" key="6">
    <source>
        <dbReference type="Proteomes" id="UP000426444"/>
    </source>
</evidence>
<evidence type="ECO:0000256" key="1">
    <source>
        <dbReference type="ARBA" id="ARBA00022729"/>
    </source>
</evidence>
<dbReference type="GO" id="GO:0004222">
    <property type="term" value="F:metalloendopeptidase activity"/>
    <property type="evidence" value="ECO:0007669"/>
    <property type="project" value="TreeGrafter"/>
</dbReference>
<dbReference type="Pfam" id="PF01551">
    <property type="entry name" value="Peptidase_M23"/>
    <property type="match status" value="1"/>
</dbReference>
<name>A0A6I6DNF0_9FIRM</name>
<dbReference type="InterPro" id="IPR018392">
    <property type="entry name" value="LysM"/>
</dbReference>
<evidence type="ECO:0000256" key="2">
    <source>
        <dbReference type="SAM" id="Phobius"/>
    </source>
</evidence>